<dbReference type="InterPro" id="IPR029058">
    <property type="entry name" value="AB_hydrolase_fold"/>
</dbReference>
<evidence type="ECO:0008006" key="3">
    <source>
        <dbReference type="Google" id="ProtNLM"/>
    </source>
</evidence>
<organism evidence="1 2">
    <name type="scientific">Acidocella aquatica</name>
    <dbReference type="NCBI Taxonomy" id="1922313"/>
    <lineage>
        <taxon>Bacteria</taxon>
        <taxon>Pseudomonadati</taxon>
        <taxon>Pseudomonadota</taxon>
        <taxon>Alphaproteobacteria</taxon>
        <taxon>Acetobacterales</taxon>
        <taxon>Acidocellaceae</taxon>
        <taxon>Acidocella</taxon>
    </lineage>
</organism>
<gene>
    <name evidence="1" type="ORF">GCM10010909_21610</name>
</gene>
<dbReference type="EMBL" id="BSOS01000067">
    <property type="protein sequence ID" value="GLR67480.1"/>
    <property type="molecule type" value="Genomic_DNA"/>
</dbReference>
<dbReference type="RefSeq" id="WP_284258217.1">
    <property type="nucleotide sequence ID" value="NZ_BSOS01000067.1"/>
</dbReference>
<accession>A0ABQ6A4S2</accession>
<dbReference type="Gene3D" id="3.40.50.1820">
    <property type="entry name" value="alpha/beta hydrolase"/>
    <property type="match status" value="1"/>
</dbReference>
<keyword evidence="2" id="KW-1185">Reference proteome</keyword>
<evidence type="ECO:0000313" key="1">
    <source>
        <dbReference type="EMBL" id="GLR67480.1"/>
    </source>
</evidence>
<sequence>MSEKSEDPKLERRVTAGLRGASWDPALVPAGMSTQVFPLMTADGAPVLGYLHAQDREQTVVFIMHPRELLVSHYLVPHLVGAGYACWVQGPRTVGNDLRLEHELAVLDVGAGMLKLRELGFEHVVQLGNSGGAGLFAFYNHQSLLPPGERLARTPGGRAVKLGEAVLPVVDGFIFVAPHPGQGKLLRNMIDPSVTDERDPLAVDPALDPFSPANGFRPGKEGGARYAPEFVARYREAQAARVARIDARARAAIKQRMAEKARMKEGGAGSALKANFSGIFEVWRTDADLRCFDTTLDPSDRRWGSVWGAEPLVSNVGSVGFARVCTPESWLSTWSGIISRASFELCGGAIKQPVLMIYYTGDNSVFPADAAAIFESIGSRDKQRVDIRGNHHGQSLRLDEQSGQEIAAVRVIGWLRERFV</sequence>
<proteinExistence type="predicted"/>
<protein>
    <recommendedName>
        <fullName evidence="3">Alpha/beta hydrolase</fullName>
    </recommendedName>
</protein>
<name>A0ABQ6A4S2_9PROT</name>
<dbReference type="Proteomes" id="UP001156641">
    <property type="component" value="Unassembled WGS sequence"/>
</dbReference>
<dbReference type="SUPFAM" id="SSF53474">
    <property type="entry name" value="alpha/beta-Hydrolases"/>
    <property type="match status" value="1"/>
</dbReference>
<reference evidence="2" key="1">
    <citation type="journal article" date="2019" name="Int. J. Syst. Evol. Microbiol.">
        <title>The Global Catalogue of Microorganisms (GCM) 10K type strain sequencing project: providing services to taxonomists for standard genome sequencing and annotation.</title>
        <authorList>
            <consortium name="The Broad Institute Genomics Platform"/>
            <consortium name="The Broad Institute Genome Sequencing Center for Infectious Disease"/>
            <person name="Wu L."/>
            <person name="Ma J."/>
        </authorList>
    </citation>
    <scope>NUCLEOTIDE SEQUENCE [LARGE SCALE GENOMIC DNA]</scope>
    <source>
        <strain evidence="2">NBRC 112502</strain>
    </source>
</reference>
<comment type="caution">
    <text evidence="1">The sequence shown here is derived from an EMBL/GenBank/DDBJ whole genome shotgun (WGS) entry which is preliminary data.</text>
</comment>
<evidence type="ECO:0000313" key="2">
    <source>
        <dbReference type="Proteomes" id="UP001156641"/>
    </source>
</evidence>